<dbReference type="RefSeq" id="WP_154072537.1">
    <property type="nucleotide sequence ID" value="NZ_LT670817.1"/>
</dbReference>
<evidence type="ECO:0000256" key="1">
    <source>
        <dbReference type="SAM" id="SignalP"/>
    </source>
</evidence>
<evidence type="ECO:0000313" key="2">
    <source>
        <dbReference type="EMBL" id="SHH65871.1"/>
    </source>
</evidence>
<dbReference type="EMBL" id="LT670817">
    <property type="protein sequence ID" value="SHH65871.1"/>
    <property type="molecule type" value="Genomic_DNA"/>
</dbReference>
<dbReference type="OrthoDB" id="8183124at2"/>
<feature type="chain" id="PRO_5012725657" evidence="1">
    <location>
        <begin position="33"/>
        <end position="463"/>
    </location>
</feature>
<dbReference type="InterPro" id="IPR011048">
    <property type="entry name" value="Haem_d1_sf"/>
</dbReference>
<name>A0A1M5USA8_9BRAD</name>
<reference evidence="2 3" key="1">
    <citation type="submission" date="2016-11" db="EMBL/GenBank/DDBJ databases">
        <authorList>
            <person name="Jaros S."/>
            <person name="Januszkiewicz K."/>
            <person name="Wedrychowicz H."/>
        </authorList>
    </citation>
    <scope>NUCLEOTIDE SEQUENCE [LARGE SCALE GENOMIC DNA]</scope>
    <source>
        <strain evidence="2 3">GAS138</strain>
    </source>
</reference>
<organism evidence="2 3">
    <name type="scientific">Bradyrhizobium erythrophlei</name>
    <dbReference type="NCBI Taxonomy" id="1437360"/>
    <lineage>
        <taxon>Bacteria</taxon>
        <taxon>Pseudomonadati</taxon>
        <taxon>Pseudomonadota</taxon>
        <taxon>Alphaproteobacteria</taxon>
        <taxon>Hyphomicrobiales</taxon>
        <taxon>Nitrobacteraceae</taxon>
        <taxon>Bradyrhizobium</taxon>
    </lineage>
</organism>
<gene>
    <name evidence="2" type="ORF">SAMN05443248_5573</name>
</gene>
<evidence type="ECO:0000313" key="3">
    <source>
        <dbReference type="Proteomes" id="UP000189796"/>
    </source>
</evidence>
<dbReference type="AlphaFoldDB" id="A0A1M5USA8"/>
<dbReference type="PANTHER" id="PTHR47197:SF3">
    <property type="entry name" value="DIHYDRO-HEME D1 DEHYDROGENASE"/>
    <property type="match status" value="1"/>
</dbReference>
<sequence length="463" mass="48836">MRTYSWLLMCLSGAIPVVLFGAVSLAPTDAVAADCTFAQPLTTQTRCLTAVSIPGNPLRSFDISFVNPDRAEFYLADRSNSAIDIIDTETLKFKRFLGGFSGVALKNGNVDSNHSGPDGVATHGRWLYAGDGNSTLKIFDLDAPPALALKRTISTGGTTRVDEMALTTDGELLLAANNAEDPPFATLFAVNGDDATDHTSKIITTAIDPTILPAGFGLSMEQPAWDRKTRRFYTSLPIVKNNPQGCNFNGNAGPITCDGGLLVIDPTAPTAVQGAFNPATNTGVVLLHACNPNGATVGPDDNLLLGCTPQNSPSDTTTLVINAKTKEQTPVIHITGSDEVWFNKGDQRYYVGAARDCTIPGTPCPAANQQTPVLGVIDANTNLLIEKIPQSVGSHSVAADSRRNRIFVGQVAPVAVVGSGGDTTTVGAGICGTSNGCVAVYQHKVRDRDDDHDHDEDKKLARD</sequence>
<keyword evidence="1" id="KW-0732">Signal</keyword>
<dbReference type="Gene3D" id="2.130.10.10">
    <property type="entry name" value="YVTN repeat-like/Quinoprotein amine dehydrogenase"/>
    <property type="match status" value="2"/>
</dbReference>
<proteinExistence type="predicted"/>
<protein>
    <submittedName>
        <fullName evidence="2">Uncharacterized protein</fullName>
    </submittedName>
</protein>
<feature type="signal peptide" evidence="1">
    <location>
        <begin position="1"/>
        <end position="32"/>
    </location>
</feature>
<accession>A0A1M5USA8</accession>
<dbReference type="Proteomes" id="UP000189796">
    <property type="component" value="Chromosome I"/>
</dbReference>
<dbReference type="PANTHER" id="PTHR47197">
    <property type="entry name" value="PROTEIN NIRF"/>
    <property type="match status" value="1"/>
</dbReference>
<dbReference type="SUPFAM" id="SSF51004">
    <property type="entry name" value="C-terminal (heme d1) domain of cytochrome cd1-nitrite reductase"/>
    <property type="match status" value="1"/>
</dbReference>
<dbReference type="InterPro" id="IPR051200">
    <property type="entry name" value="Host-pathogen_enzymatic-act"/>
</dbReference>
<dbReference type="InterPro" id="IPR015943">
    <property type="entry name" value="WD40/YVTN_repeat-like_dom_sf"/>
</dbReference>